<comment type="caution">
    <text evidence="2">The sequence shown here is derived from an EMBL/GenBank/DDBJ whole genome shotgun (WGS) entry which is preliminary data.</text>
</comment>
<protein>
    <recommendedName>
        <fullName evidence="4">Retrovirus-related Pol polyprotein from transposon TNT 1-94</fullName>
    </recommendedName>
</protein>
<gene>
    <name evidence="2" type="ORF">CR513_15347</name>
</gene>
<evidence type="ECO:0000313" key="2">
    <source>
        <dbReference type="EMBL" id="RDY01333.1"/>
    </source>
</evidence>
<sequence>MQMEELQNPLKAHEQSNNYKKGGDQNRGGNKGKQKEDEAQMVQGGGDDLDSDHVLLMVTTSDCAKSDFSYLGTGCSNHMTGNKRWFVNLDEKS</sequence>
<dbReference type="AlphaFoldDB" id="A0A371HEW3"/>
<dbReference type="Proteomes" id="UP000257109">
    <property type="component" value="Unassembled WGS sequence"/>
</dbReference>
<proteinExistence type="predicted"/>
<feature type="region of interest" description="Disordered" evidence="1">
    <location>
        <begin position="1"/>
        <end position="51"/>
    </location>
</feature>
<keyword evidence="3" id="KW-1185">Reference proteome</keyword>
<evidence type="ECO:0008006" key="4">
    <source>
        <dbReference type="Google" id="ProtNLM"/>
    </source>
</evidence>
<accession>A0A371HEW3</accession>
<feature type="non-terminal residue" evidence="2">
    <location>
        <position position="1"/>
    </location>
</feature>
<organism evidence="2 3">
    <name type="scientific">Mucuna pruriens</name>
    <name type="common">Velvet bean</name>
    <name type="synonym">Dolichos pruriens</name>
    <dbReference type="NCBI Taxonomy" id="157652"/>
    <lineage>
        <taxon>Eukaryota</taxon>
        <taxon>Viridiplantae</taxon>
        <taxon>Streptophyta</taxon>
        <taxon>Embryophyta</taxon>
        <taxon>Tracheophyta</taxon>
        <taxon>Spermatophyta</taxon>
        <taxon>Magnoliopsida</taxon>
        <taxon>eudicotyledons</taxon>
        <taxon>Gunneridae</taxon>
        <taxon>Pentapetalae</taxon>
        <taxon>rosids</taxon>
        <taxon>fabids</taxon>
        <taxon>Fabales</taxon>
        <taxon>Fabaceae</taxon>
        <taxon>Papilionoideae</taxon>
        <taxon>50 kb inversion clade</taxon>
        <taxon>NPAAA clade</taxon>
        <taxon>indigoferoid/millettioid clade</taxon>
        <taxon>Phaseoleae</taxon>
        <taxon>Mucuna</taxon>
    </lineage>
</organism>
<evidence type="ECO:0000256" key="1">
    <source>
        <dbReference type="SAM" id="MobiDB-lite"/>
    </source>
</evidence>
<dbReference type="EMBL" id="QJKJ01002790">
    <property type="protein sequence ID" value="RDY01333.1"/>
    <property type="molecule type" value="Genomic_DNA"/>
</dbReference>
<reference evidence="2" key="1">
    <citation type="submission" date="2018-05" db="EMBL/GenBank/DDBJ databases">
        <title>Draft genome of Mucuna pruriens seed.</title>
        <authorList>
            <person name="Nnadi N.E."/>
            <person name="Vos R."/>
            <person name="Hasami M.H."/>
            <person name="Devisetty U.K."/>
            <person name="Aguiy J.C."/>
        </authorList>
    </citation>
    <scope>NUCLEOTIDE SEQUENCE [LARGE SCALE GENOMIC DNA]</scope>
    <source>
        <strain evidence="2">JCA_2017</strain>
    </source>
</reference>
<name>A0A371HEW3_MUCPR</name>
<evidence type="ECO:0000313" key="3">
    <source>
        <dbReference type="Proteomes" id="UP000257109"/>
    </source>
</evidence>